<sequence>MNLFGRQVIGSLWKHRRQAATTFFTNAVRTSVVLPASRFRHILDDVGITPLAYGDDPLAQLSPCMRGNVLEMVARSTCAELLPHAITCDAEPRPSKASGQQCKYHARCDWMSDGRRIECKSAQLTYWSSGRTWKAQFCGIKLPVPGFRETAMFDDLILVLHTPYKLSIIHHDLALGLTTSGQQTLVCGHHVVLRGRRNECWRLSRGSILDKFRSCSNSCKLLAELDVQDVKVSKALAHFLAKGAAVIMTEAYKNTPLIHANTSLRGNRLQSIACDVDHILNPSSLFTLAGEDLRSCGRRRGANQGKFDWCRDGRRIEFKSSQVQWQDKAKRWICHFRHVKFAIAGMPADANFDDLWLGIYSPFGLHIFRHCGTFGVSRSGIRTDVLGSSLLLRAPSGQQDMSSALDIMFTKLELAGCQHLATVLW</sequence>
<evidence type="ECO:0000313" key="1">
    <source>
        <dbReference type="EMBL" id="CAE8587190.1"/>
    </source>
</evidence>
<dbReference type="Proteomes" id="UP000654075">
    <property type="component" value="Unassembled WGS sequence"/>
</dbReference>
<reference evidence="1" key="1">
    <citation type="submission" date="2021-02" db="EMBL/GenBank/DDBJ databases">
        <authorList>
            <person name="Dougan E. K."/>
            <person name="Rhodes N."/>
            <person name="Thang M."/>
            <person name="Chan C."/>
        </authorList>
    </citation>
    <scope>NUCLEOTIDE SEQUENCE</scope>
</reference>
<dbReference type="OrthoDB" id="441522at2759"/>
<evidence type="ECO:0000313" key="2">
    <source>
        <dbReference type="Proteomes" id="UP000654075"/>
    </source>
</evidence>
<dbReference type="OMA" id="AQFCGIK"/>
<comment type="caution">
    <text evidence="1">The sequence shown here is derived from an EMBL/GenBank/DDBJ whole genome shotgun (WGS) entry which is preliminary data.</text>
</comment>
<gene>
    <name evidence="1" type="ORF">PGLA1383_LOCUS6032</name>
</gene>
<protein>
    <submittedName>
        <fullName evidence="1">Uncharacterized protein</fullName>
    </submittedName>
</protein>
<organism evidence="1 2">
    <name type="scientific">Polarella glacialis</name>
    <name type="common">Dinoflagellate</name>
    <dbReference type="NCBI Taxonomy" id="89957"/>
    <lineage>
        <taxon>Eukaryota</taxon>
        <taxon>Sar</taxon>
        <taxon>Alveolata</taxon>
        <taxon>Dinophyceae</taxon>
        <taxon>Suessiales</taxon>
        <taxon>Suessiaceae</taxon>
        <taxon>Polarella</taxon>
    </lineage>
</organism>
<keyword evidence="2" id="KW-1185">Reference proteome</keyword>
<accession>A0A813DNZ2</accession>
<dbReference type="EMBL" id="CAJNNV010002437">
    <property type="protein sequence ID" value="CAE8587190.1"/>
    <property type="molecule type" value="Genomic_DNA"/>
</dbReference>
<dbReference type="AlphaFoldDB" id="A0A813DNZ2"/>
<proteinExistence type="predicted"/>
<name>A0A813DNZ2_POLGL</name>